<keyword evidence="2" id="KW-1185">Reference proteome</keyword>
<evidence type="ECO:0000313" key="2">
    <source>
        <dbReference type="Proteomes" id="UP001054945"/>
    </source>
</evidence>
<name>A0AAV4SIH6_CAEEX</name>
<evidence type="ECO:0000313" key="1">
    <source>
        <dbReference type="EMBL" id="GIY32621.1"/>
    </source>
</evidence>
<sequence>MPGLRTFGGWKKMEKKGEGGGWCHRVLQTTLAWRANNMDRSEKHLATTIRSLAKGAPVFFFEKRGPLVFRGEKDKGIIHSV</sequence>
<dbReference type="Proteomes" id="UP001054945">
    <property type="component" value="Unassembled WGS sequence"/>
</dbReference>
<reference evidence="1 2" key="1">
    <citation type="submission" date="2021-06" db="EMBL/GenBank/DDBJ databases">
        <title>Caerostris extrusa draft genome.</title>
        <authorList>
            <person name="Kono N."/>
            <person name="Arakawa K."/>
        </authorList>
    </citation>
    <scope>NUCLEOTIDE SEQUENCE [LARGE SCALE GENOMIC DNA]</scope>
</reference>
<protein>
    <submittedName>
        <fullName evidence="1">Uncharacterized protein</fullName>
    </submittedName>
</protein>
<organism evidence="1 2">
    <name type="scientific">Caerostris extrusa</name>
    <name type="common">Bark spider</name>
    <name type="synonym">Caerostris bankana</name>
    <dbReference type="NCBI Taxonomy" id="172846"/>
    <lineage>
        <taxon>Eukaryota</taxon>
        <taxon>Metazoa</taxon>
        <taxon>Ecdysozoa</taxon>
        <taxon>Arthropoda</taxon>
        <taxon>Chelicerata</taxon>
        <taxon>Arachnida</taxon>
        <taxon>Araneae</taxon>
        <taxon>Araneomorphae</taxon>
        <taxon>Entelegynae</taxon>
        <taxon>Araneoidea</taxon>
        <taxon>Araneidae</taxon>
        <taxon>Caerostris</taxon>
    </lineage>
</organism>
<gene>
    <name evidence="1" type="ORF">CEXT_518011</name>
</gene>
<dbReference type="EMBL" id="BPLR01009526">
    <property type="protein sequence ID" value="GIY32621.1"/>
    <property type="molecule type" value="Genomic_DNA"/>
</dbReference>
<accession>A0AAV4SIH6</accession>
<proteinExistence type="predicted"/>
<comment type="caution">
    <text evidence="1">The sequence shown here is derived from an EMBL/GenBank/DDBJ whole genome shotgun (WGS) entry which is preliminary data.</text>
</comment>
<dbReference type="AlphaFoldDB" id="A0AAV4SIH6"/>